<protein>
    <recommendedName>
        <fullName evidence="1">Protein kinase domain-containing protein</fullName>
    </recommendedName>
</protein>
<evidence type="ECO:0000313" key="3">
    <source>
        <dbReference type="Proteomes" id="UP001061958"/>
    </source>
</evidence>
<dbReference type="PANTHER" id="PTHR36796">
    <property type="entry name" value="PROTEIN KINASE SUPERFAMILY PROTEIN"/>
    <property type="match status" value="1"/>
</dbReference>
<dbReference type="InterPro" id="IPR000719">
    <property type="entry name" value="Prot_kinase_dom"/>
</dbReference>
<dbReference type="EMBL" id="BQMJ01000004">
    <property type="protein sequence ID" value="GJQ08800.1"/>
    <property type="molecule type" value="Genomic_DNA"/>
</dbReference>
<gene>
    <name evidence="2" type="ORF">GpartN1_g591.t1</name>
</gene>
<dbReference type="OrthoDB" id="1076at2759"/>
<keyword evidence="3" id="KW-1185">Reference proteome</keyword>
<evidence type="ECO:0000313" key="2">
    <source>
        <dbReference type="EMBL" id="GJQ08800.1"/>
    </source>
</evidence>
<feature type="domain" description="Protein kinase" evidence="1">
    <location>
        <begin position="11"/>
        <end position="369"/>
    </location>
</feature>
<dbReference type="GO" id="GO:0005524">
    <property type="term" value="F:ATP binding"/>
    <property type="evidence" value="ECO:0007669"/>
    <property type="project" value="InterPro"/>
</dbReference>
<organism evidence="2 3">
    <name type="scientific">Galdieria partita</name>
    <dbReference type="NCBI Taxonomy" id="83374"/>
    <lineage>
        <taxon>Eukaryota</taxon>
        <taxon>Rhodophyta</taxon>
        <taxon>Bangiophyceae</taxon>
        <taxon>Galdieriales</taxon>
        <taxon>Galdieriaceae</taxon>
        <taxon>Galdieria</taxon>
    </lineage>
</organism>
<name>A0A9C7UMI1_9RHOD</name>
<dbReference type="PROSITE" id="PS50011">
    <property type="entry name" value="PROTEIN_KINASE_DOM"/>
    <property type="match status" value="1"/>
</dbReference>
<reference evidence="2" key="2">
    <citation type="submission" date="2022-01" db="EMBL/GenBank/DDBJ databases">
        <authorList>
            <person name="Hirooka S."/>
            <person name="Miyagishima S.Y."/>
        </authorList>
    </citation>
    <scope>NUCLEOTIDE SEQUENCE</scope>
    <source>
        <strain evidence="2">NBRC 102759</strain>
    </source>
</reference>
<reference evidence="2" key="1">
    <citation type="journal article" date="2022" name="Proc. Natl. Acad. Sci. U.S.A.">
        <title>Life cycle and functional genomics of the unicellular red alga Galdieria for elucidating algal and plant evolution and industrial use.</title>
        <authorList>
            <person name="Hirooka S."/>
            <person name="Itabashi T."/>
            <person name="Ichinose T.M."/>
            <person name="Onuma R."/>
            <person name="Fujiwara T."/>
            <person name="Yamashita S."/>
            <person name="Jong L.W."/>
            <person name="Tomita R."/>
            <person name="Iwane A.H."/>
            <person name="Miyagishima S.Y."/>
        </authorList>
    </citation>
    <scope>NUCLEOTIDE SEQUENCE</scope>
    <source>
        <strain evidence="2">NBRC 102759</strain>
    </source>
</reference>
<dbReference type="Gene3D" id="1.10.510.10">
    <property type="entry name" value="Transferase(Phosphotransferase) domain 1"/>
    <property type="match status" value="1"/>
</dbReference>
<dbReference type="AlphaFoldDB" id="A0A9C7UMI1"/>
<evidence type="ECO:0000259" key="1">
    <source>
        <dbReference type="PROSITE" id="PS50011"/>
    </source>
</evidence>
<dbReference type="GO" id="GO:0009507">
    <property type="term" value="C:chloroplast"/>
    <property type="evidence" value="ECO:0007669"/>
    <property type="project" value="TreeGrafter"/>
</dbReference>
<accession>A0A9C7UMI1</accession>
<dbReference type="GO" id="GO:0004672">
    <property type="term" value="F:protein kinase activity"/>
    <property type="evidence" value="ECO:0007669"/>
    <property type="project" value="InterPro"/>
</dbReference>
<proteinExistence type="predicted"/>
<dbReference type="SUPFAM" id="SSF56112">
    <property type="entry name" value="Protein kinase-like (PK-like)"/>
    <property type="match status" value="1"/>
</dbReference>
<dbReference type="Pfam" id="PF00069">
    <property type="entry name" value="Pkinase"/>
    <property type="match status" value="1"/>
</dbReference>
<comment type="caution">
    <text evidence="2">The sequence shown here is derived from an EMBL/GenBank/DDBJ whole genome shotgun (WGS) entry which is preliminary data.</text>
</comment>
<dbReference type="Proteomes" id="UP001061958">
    <property type="component" value="Unassembled WGS sequence"/>
</dbReference>
<dbReference type="PANTHER" id="PTHR36796:SF1">
    <property type="entry name" value="PROTEIN KINASE SUPERFAMILY PROTEIN"/>
    <property type="match status" value="1"/>
</dbReference>
<sequence>MALKTFLPSDFEIRRLVGKQSLLRIVEWEYYQKRNPTEPAVTVEPGSLACRLYDAILYPNTKQEKEVLLKEYHREALEIGYNEKSIFQTLEEDYGVDITSEQLPLSRLLGSFEAPDTFDTEYFRVQWQQALPYIEPPKAGHLFLVFCWEGLSTVASYPMKGKGRAWLSTIFVEANFQRRCQFVKKVMSSSLEAVEFLHRFRIVHLSLGPQSLLLSTTREDQINALRVRLRDFGFSRRLSSLDDESIRRAYAAGASNPKAISNYYYAQDIVLLGYVFLMLVFRSFADSESYQKIGYDGLKRLVEDLFQFDFDRLRLYLLQDDSVKDVVRFLDEGNGSGWILIRNMLVLKRQLRHEQDELIVTELKNCSFLLK</sequence>
<dbReference type="InterPro" id="IPR011009">
    <property type="entry name" value="Kinase-like_dom_sf"/>
</dbReference>